<gene>
    <name evidence="4" type="ORF">PY32053_03672</name>
</gene>
<evidence type="ECO:0000259" key="3">
    <source>
        <dbReference type="PROSITE" id="PS50977"/>
    </source>
</evidence>
<dbReference type="AlphaFoldDB" id="A0A386USI4"/>
<organism evidence="4 5">
    <name type="scientific">Paracoccus yeei</name>
    <dbReference type="NCBI Taxonomy" id="147645"/>
    <lineage>
        <taxon>Bacteria</taxon>
        <taxon>Pseudomonadati</taxon>
        <taxon>Pseudomonadota</taxon>
        <taxon>Alphaproteobacteria</taxon>
        <taxon>Rhodobacterales</taxon>
        <taxon>Paracoccaceae</taxon>
        <taxon>Paracoccus</taxon>
    </lineage>
</organism>
<sequence>MGRKRSIDRDELMRAVDAVARRAGVSGLSIDAVAKVAGVSKSSVVYDCQGKAGLLAEFTRSQMAQFHDRVEDALNRRQGQSNAFLRALIDEFRTAPTDDDIAITMLISASMGENAECREIMQQALSADARRIAAEAAEPRQMLRVLLTLHGMMFVECFGFHRFDDVTRNEILDDLMALAERDPGADLTEKPSSD</sequence>
<keyword evidence="1 2" id="KW-0238">DNA-binding</keyword>
<evidence type="ECO:0000313" key="4">
    <source>
        <dbReference type="EMBL" id="AYF03229.1"/>
    </source>
</evidence>
<dbReference type="GO" id="GO:0003677">
    <property type="term" value="F:DNA binding"/>
    <property type="evidence" value="ECO:0007669"/>
    <property type="project" value="UniProtKB-UniRule"/>
</dbReference>
<reference evidence="5" key="1">
    <citation type="submission" date="2018-07" db="EMBL/GenBank/DDBJ databases">
        <title>Genome Structure of the Opportunistic Pathogen Paracoccus yeei (Alphaproteobacteria) and Identification of Putative Virulence Factors.</title>
        <authorList>
            <person name="Lasek R."/>
            <person name="Szuplewska M."/>
            <person name="Mitura M."/>
            <person name="Decewicz P."/>
            <person name="Chmielowska C."/>
            <person name="Pawlot A."/>
            <person name="Sentkowska D."/>
            <person name="Czarnecki J."/>
            <person name="Bartosik D."/>
        </authorList>
    </citation>
    <scope>NUCLEOTIDE SEQUENCE [LARGE SCALE GENOMIC DNA]</scope>
    <source>
        <strain evidence="5">CCUG 32053</strain>
        <plasmid evidence="5">pyee1</plasmid>
    </source>
</reference>
<feature type="DNA-binding region" description="H-T-H motif" evidence="2">
    <location>
        <begin position="29"/>
        <end position="48"/>
    </location>
</feature>
<dbReference type="RefSeq" id="WP_233577819.1">
    <property type="nucleotide sequence ID" value="NZ_CP031079.1"/>
</dbReference>
<feature type="domain" description="HTH tetR-type" evidence="3">
    <location>
        <begin position="6"/>
        <end position="66"/>
    </location>
</feature>
<evidence type="ECO:0000256" key="2">
    <source>
        <dbReference type="PROSITE-ProRule" id="PRU00335"/>
    </source>
</evidence>
<protein>
    <submittedName>
        <fullName evidence="4">TetR/AcrR family transcriptional regulator</fullName>
    </submittedName>
</protein>
<keyword evidence="4" id="KW-0614">Plasmid</keyword>
<dbReference type="InterPro" id="IPR001647">
    <property type="entry name" value="HTH_TetR"/>
</dbReference>
<dbReference type="InterPro" id="IPR009057">
    <property type="entry name" value="Homeodomain-like_sf"/>
</dbReference>
<dbReference type="Proteomes" id="UP000272010">
    <property type="component" value="Plasmid pYEE1"/>
</dbReference>
<dbReference type="SUPFAM" id="SSF46689">
    <property type="entry name" value="Homeodomain-like"/>
    <property type="match status" value="1"/>
</dbReference>
<name>A0A386USI4_9RHOB</name>
<evidence type="ECO:0000313" key="5">
    <source>
        <dbReference type="Proteomes" id="UP000272010"/>
    </source>
</evidence>
<dbReference type="PROSITE" id="PS50977">
    <property type="entry name" value="HTH_TETR_2"/>
    <property type="match status" value="1"/>
</dbReference>
<dbReference type="InterPro" id="IPR041479">
    <property type="entry name" value="TetR_CgmR_C"/>
</dbReference>
<dbReference type="Pfam" id="PF17937">
    <property type="entry name" value="TetR_C_28"/>
    <property type="match status" value="1"/>
</dbReference>
<dbReference type="Gene3D" id="1.10.357.10">
    <property type="entry name" value="Tetracycline Repressor, domain 2"/>
    <property type="match status" value="1"/>
</dbReference>
<geneLocation type="plasmid" evidence="5">
    <name>pyee1</name>
</geneLocation>
<accession>A0A386USI4</accession>
<dbReference type="EMBL" id="CP031079">
    <property type="protein sequence ID" value="AYF03229.1"/>
    <property type="molecule type" value="Genomic_DNA"/>
</dbReference>
<evidence type="ECO:0000256" key="1">
    <source>
        <dbReference type="ARBA" id="ARBA00023125"/>
    </source>
</evidence>
<proteinExistence type="predicted"/>